<dbReference type="PRINTS" id="PR00723">
    <property type="entry name" value="SUBTILISIN"/>
</dbReference>
<sequence>MLRSGKRGVSWGAAALSMGLLAGGTGVAGAAPAAAGRDTVEGEPKSVTLVTGDRVVLNGDRVGALAGGPGREKVVFQTFEHEGRLHVVPRDALRPLAEGKLDLRLFDVTGLVAAGYDDARRDHVPLIVTGDPGTVRAASGVRVTRDLPAVGAVAARAAKAEAATAFQSLVADPNVGKIWLDGLRQPVLDRSTAQIGAPAAWQAGFTGKGVKVAVLDTGVDEKHADLAGQEVAERNFTEEPDATDGVGHGTHVAATIASKDAKYRGVAPDAQLLDGKVCMLNGCAESWILDGMQWAADQGADVVNLSLGGGDTPEIDPLEEAVNRLSAEKGTLFVIAAGNSGGPETVGSPGSADAALTVGAVDRNDKIAPFSSRGPRVGDGAVKPDVTAPGVDIVAAKSSAGVIGTPVDPTHVALSGTSMATPHVAGAAALLAQQHPDWTGAQLKAALTASAKHNPDLTAFDQGSGRVDLTKAITNTVTTDPVSLGFGLQLWPHDDDKPVTKELTYRNSGAEPVTLDLALDTRGPDGKPAPAGLFTLSADKVTVPAGGTAKVAVTSDTRVGGVDGSYSGAVVASNGQRTPLGVNREVESYDLTFNYIDANGNPTIEASSLVVGLSNNAFAFPRIVDGVAKLRLPKGEYFAFNDVLTDKAKTAVLPQSKLTVSGPAQIAVDARTAKPVKITTPDPAAEELIGDIGITRTYEGSRIGFGFAFLGGFGDAVSLAHLGPELPAEELSVSIGSQAKGAPQAGAAVTYRLAWAQKGKVPTGFVRAPQQKELATVKGHFGAAPADRTFGYAGNAVVPGGGGSWAVLSEVTAPGKAIDYVTTEGIGWSWAFVQFNPERRIELVLNSPERTYRKGREYEQHFLAPVYGPSVASPEALHLARRGNDIGFGLPLWSDGHGNTGDSNTAKARTTLYRDGVKVGETEYPANGFFEGVPVGKATFKVETEAERAPGISEFSPVVSGAWTFKSDTVAGNEFKPLPLTVVRFNPKLDESGAAPAGRVLRVPLAVQQQGKADNGRVTRLEVEVSFDDGKTWSKVPVVGRTALVRNADSAGFASLRVKGADSKGNTFEHTLIKAYKIKK</sequence>
<dbReference type="SUPFAM" id="SSF52743">
    <property type="entry name" value="Subtilisin-like"/>
    <property type="match status" value="1"/>
</dbReference>
<feature type="active site" description="Charge relay system" evidence="5">
    <location>
        <position position="216"/>
    </location>
</feature>
<dbReference type="InterPro" id="IPR023827">
    <property type="entry name" value="Peptidase_S8_Asp-AS"/>
</dbReference>
<accession>A0ABN0UTS4</accession>
<name>A0ABN0UTS4_9PSEU</name>
<evidence type="ECO:0000313" key="9">
    <source>
        <dbReference type="EMBL" id="GAA0261250.1"/>
    </source>
</evidence>
<dbReference type="InterPro" id="IPR017297">
    <property type="entry name" value="Peptidase_S8A_DPH-A"/>
</dbReference>
<evidence type="ECO:0000256" key="3">
    <source>
        <dbReference type="ARBA" id="ARBA00022801"/>
    </source>
</evidence>
<organism evidence="9 10">
    <name type="scientific">Saccharothrix mutabilis subsp. mutabilis</name>
    <dbReference type="NCBI Taxonomy" id="66855"/>
    <lineage>
        <taxon>Bacteria</taxon>
        <taxon>Bacillati</taxon>
        <taxon>Actinomycetota</taxon>
        <taxon>Actinomycetes</taxon>
        <taxon>Pseudonocardiales</taxon>
        <taxon>Pseudonocardiaceae</taxon>
        <taxon>Saccharothrix</taxon>
    </lineage>
</organism>
<evidence type="ECO:0000256" key="4">
    <source>
        <dbReference type="ARBA" id="ARBA00022825"/>
    </source>
</evidence>
<protein>
    <submittedName>
        <fullName evidence="9">S8 family serine peptidase</fullName>
    </submittedName>
</protein>
<evidence type="ECO:0000256" key="5">
    <source>
        <dbReference type="PROSITE-ProRule" id="PRU01240"/>
    </source>
</evidence>
<keyword evidence="7" id="KW-0732">Signal</keyword>
<evidence type="ECO:0000256" key="7">
    <source>
        <dbReference type="SAM" id="SignalP"/>
    </source>
</evidence>
<keyword evidence="10" id="KW-1185">Reference proteome</keyword>
<dbReference type="PANTHER" id="PTHR43806">
    <property type="entry name" value="PEPTIDASE S8"/>
    <property type="match status" value="1"/>
</dbReference>
<dbReference type="PROSITE" id="PS00136">
    <property type="entry name" value="SUBTILASE_ASP"/>
    <property type="match status" value="1"/>
</dbReference>
<dbReference type="EMBL" id="BAAABU010000031">
    <property type="protein sequence ID" value="GAA0261250.1"/>
    <property type="molecule type" value="Genomic_DNA"/>
</dbReference>
<dbReference type="PANTHER" id="PTHR43806:SF11">
    <property type="entry name" value="CEREVISIN-RELATED"/>
    <property type="match status" value="1"/>
</dbReference>
<dbReference type="PROSITE" id="PS51892">
    <property type="entry name" value="SUBTILASE"/>
    <property type="match status" value="1"/>
</dbReference>
<feature type="active site" description="Charge relay system" evidence="5">
    <location>
        <position position="418"/>
    </location>
</feature>
<keyword evidence="4 5" id="KW-0720">Serine protease</keyword>
<dbReference type="Pfam" id="PF00082">
    <property type="entry name" value="Peptidase_S8"/>
    <property type="match status" value="1"/>
</dbReference>
<evidence type="ECO:0000256" key="6">
    <source>
        <dbReference type="RuleBase" id="RU003355"/>
    </source>
</evidence>
<comment type="caution">
    <text evidence="9">The sequence shown here is derived from an EMBL/GenBank/DDBJ whole genome shotgun (WGS) entry which is preliminary data.</text>
</comment>
<keyword evidence="3 5" id="KW-0378">Hydrolase</keyword>
<evidence type="ECO:0000256" key="1">
    <source>
        <dbReference type="ARBA" id="ARBA00011073"/>
    </source>
</evidence>
<feature type="chain" id="PRO_5045628490" evidence="7">
    <location>
        <begin position="31"/>
        <end position="1080"/>
    </location>
</feature>
<dbReference type="PIRSF" id="PIRSF037854">
    <property type="entry name" value="Dihydropyridine_esterase"/>
    <property type="match status" value="1"/>
</dbReference>
<proteinExistence type="inferred from homology"/>
<keyword evidence="2 5" id="KW-0645">Protease</keyword>
<reference evidence="9 10" key="1">
    <citation type="journal article" date="2019" name="Int. J. Syst. Evol. Microbiol.">
        <title>The Global Catalogue of Microorganisms (GCM) 10K type strain sequencing project: providing services to taxonomists for standard genome sequencing and annotation.</title>
        <authorList>
            <consortium name="The Broad Institute Genomics Platform"/>
            <consortium name="The Broad Institute Genome Sequencing Center for Infectious Disease"/>
            <person name="Wu L."/>
            <person name="Ma J."/>
        </authorList>
    </citation>
    <scope>NUCLEOTIDE SEQUENCE [LARGE SCALE GENOMIC DNA]</scope>
    <source>
        <strain evidence="9 10">JCM 3380</strain>
    </source>
</reference>
<dbReference type="InterPro" id="IPR015500">
    <property type="entry name" value="Peptidase_S8_subtilisin-rel"/>
</dbReference>
<dbReference type="InterPro" id="IPR023828">
    <property type="entry name" value="Peptidase_S8_Ser-AS"/>
</dbReference>
<gene>
    <name evidence="9" type="ORF">GCM10010492_72900</name>
</gene>
<dbReference type="Proteomes" id="UP001500416">
    <property type="component" value="Unassembled WGS sequence"/>
</dbReference>
<dbReference type="PROSITE" id="PS00138">
    <property type="entry name" value="SUBTILASE_SER"/>
    <property type="match status" value="1"/>
</dbReference>
<feature type="signal peptide" evidence="7">
    <location>
        <begin position="1"/>
        <end position="30"/>
    </location>
</feature>
<feature type="domain" description="Peptidase S8/S53" evidence="8">
    <location>
        <begin position="207"/>
        <end position="465"/>
    </location>
</feature>
<evidence type="ECO:0000256" key="2">
    <source>
        <dbReference type="ARBA" id="ARBA00022670"/>
    </source>
</evidence>
<dbReference type="InterPro" id="IPR036852">
    <property type="entry name" value="Peptidase_S8/S53_dom_sf"/>
</dbReference>
<dbReference type="Gene3D" id="3.40.50.200">
    <property type="entry name" value="Peptidase S8/S53 domain"/>
    <property type="match status" value="1"/>
</dbReference>
<dbReference type="InterPro" id="IPR000209">
    <property type="entry name" value="Peptidase_S8/S53_dom"/>
</dbReference>
<evidence type="ECO:0000259" key="8">
    <source>
        <dbReference type="Pfam" id="PF00082"/>
    </source>
</evidence>
<evidence type="ECO:0000313" key="10">
    <source>
        <dbReference type="Proteomes" id="UP001500416"/>
    </source>
</evidence>
<dbReference type="InterPro" id="IPR050131">
    <property type="entry name" value="Peptidase_S8_subtilisin-like"/>
</dbReference>
<comment type="similarity">
    <text evidence="1 5 6">Belongs to the peptidase S8 family.</text>
</comment>
<feature type="active site" description="Charge relay system" evidence="5">
    <location>
        <position position="248"/>
    </location>
</feature>